<dbReference type="Gene3D" id="2.60.40.420">
    <property type="entry name" value="Cupredoxins - blue copper proteins"/>
    <property type="match status" value="1"/>
</dbReference>
<evidence type="ECO:0000256" key="6">
    <source>
        <dbReference type="SAM" id="SignalP"/>
    </source>
</evidence>
<proteinExistence type="predicted"/>
<dbReference type="OMA" id="ACATTYT"/>
<evidence type="ECO:0000256" key="3">
    <source>
        <dbReference type="ARBA" id="ARBA00023157"/>
    </source>
</evidence>
<gene>
    <name evidence="8" type="ORF">KK1_017706</name>
</gene>
<evidence type="ECO:0000256" key="1">
    <source>
        <dbReference type="ARBA" id="ARBA00022723"/>
    </source>
</evidence>
<protein>
    <recommendedName>
        <fullName evidence="4">Basic blue protein</fullName>
    </recommendedName>
    <alternativeName>
        <fullName evidence="5">Plantacyanin</fullName>
    </alternativeName>
</protein>
<dbReference type="GO" id="GO:0009055">
    <property type="term" value="F:electron transfer activity"/>
    <property type="evidence" value="ECO:0007669"/>
    <property type="project" value="InterPro"/>
</dbReference>
<dbReference type="InterPro" id="IPR041844">
    <property type="entry name" value="Plantacyanin"/>
</dbReference>
<dbReference type="Gramene" id="C.cajan_17196.t">
    <property type="protein sequence ID" value="C.cajan_17196.t"/>
    <property type="gene ID" value="C.cajan_17196"/>
</dbReference>
<keyword evidence="3" id="KW-1015">Disulfide bond</keyword>
<dbReference type="PANTHER" id="PTHR33021">
    <property type="entry name" value="BLUE COPPER PROTEIN"/>
    <property type="match status" value="1"/>
</dbReference>
<dbReference type="OrthoDB" id="2011645at2759"/>
<dbReference type="PANTHER" id="PTHR33021:SF193">
    <property type="entry name" value="OS06G0218600 PROTEIN"/>
    <property type="match status" value="1"/>
</dbReference>
<dbReference type="AlphaFoldDB" id="A0A151T7V3"/>
<accession>A0A151T7V3</accession>
<evidence type="ECO:0000256" key="5">
    <source>
        <dbReference type="ARBA" id="ARBA00082491"/>
    </source>
</evidence>
<dbReference type="InterPro" id="IPR008972">
    <property type="entry name" value="Cupredoxin"/>
</dbReference>
<evidence type="ECO:0000256" key="4">
    <source>
        <dbReference type="ARBA" id="ARBA00071970"/>
    </source>
</evidence>
<feature type="domain" description="Phytocyanin" evidence="7">
    <location>
        <begin position="28"/>
        <end position="123"/>
    </location>
</feature>
<keyword evidence="6" id="KW-0732">Signal</keyword>
<dbReference type="SUPFAM" id="SSF49503">
    <property type="entry name" value="Cupredoxins"/>
    <property type="match status" value="1"/>
</dbReference>
<feature type="chain" id="PRO_5007588962" description="Basic blue protein" evidence="6">
    <location>
        <begin position="28"/>
        <end position="123"/>
    </location>
</feature>
<dbReference type="Proteomes" id="UP000075243">
    <property type="component" value="Chromosome 8"/>
</dbReference>
<keyword evidence="2" id="KW-0186">Copper</keyword>
<keyword evidence="9" id="KW-1185">Reference proteome</keyword>
<dbReference type="InterPro" id="IPR039391">
    <property type="entry name" value="Phytocyanin-like"/>
</dbReference>
<evidence type="ECO:0000256" key="2">
    <source>
        <dbReference type="ARBA" id="ARBA00023008"/>
    </source>
</evidence>
<dbReference type="Pfam" id="PF02298">
    <property type="entry name" value="Cu_bind_like"/>
    <property type="match status" value="1"/>
</dbReference>
<dbReference type="EMBL" id="CM003610">
    <property type="protein sequence ID" value="KYP63140.1"/>
    <property type="molecule type" value="Genomic_DNA"/>
</dbReference>
<sequence length="123" mass="13479">MAKERGIGAVSVIVFCMLMLYSEMAHASTYVVGGRTGWTFNMTAWVKGTYKAGDKLLFYYNATQHNVVMVDEAGYNSCTASKGSKTYQSGRDYIELAKGSTYFICTFPGHCQDHGMKVAALAV</sequence>
<evidence type="ECO:0000259" key="7">
    <source>
        <dbReference type="PROSITE" id="PS51485"/>
    </source>
</evidence>
<dbReference type="InterPro" id="IPR003245">
    <property type="entry name" value="Phytocyanin_dom"/>
</dbReference>
<evidence type="ECO:0000313" key="8">
    <source>
        <dbReference type="EMBL" id="KYP63140.1"/>
    </source>
</evidence>
<dbReference type="CDD" id="cd11013">
    <property type="entry name" value="Plantacyanin"/>
    <property type="match status" value="1"/>
</dbReference>
<evidence type="ECO:0000313" key="9">
    <source>
        <dbReference type="Proteomes" id="UP000075243"/>
    </source>
</evidence>
<dbReference type="PROSITE" id="PS51485">
    <property type="entry name" value="PHYTOCYANIN"/>
    <property type="match status" value="1"/>
</dbReference>
<organism evidence="8 9">
    <name type="scientific">Cajanus cajan</name>
    <name type="common">Pigeon pea</name>
    <name type="synonym">Cajanus indicus</name>
    <dbReference type="NCBI Taxonomy" id="3821"/>
    <lineage>
        <taxon>Eukaryota</taxon>
        <taxon>Viridiplantae</taxon>
        <taxon>Streptophyta</taxon>
        <taxon>Embryophyta</taxon>
        <taxon>Tracheophyta</taxon>
        <taxon>Spermatophyta</taxon>
        <taxon>Magnoliopsida</taxon>
        <taxon>eudicotyledons</taxon>
        <taxon>Gunneridae</taxon>
        <taxon>Pentapetalae</taxon>
        <taxon>rosids</taxon>
        <taxon>fabids</taxon>
        <taxon>Fabales</taxon>
        <taxon>Fabaceae</taxon>
        <taxon>Papilionoideae</taxon>
        <taxon>50 kb inversion clade</taxon>
        <taxon>NPAAA clade</taxon>
        <taxon>indigoferoid/millettioid clade</taxon>
        <taxon>Phaseoleae</taxon>
        <taxon>Cajanus</taxon>
    </lineage>
</organism>
<feature type="signal peptide" evidence="6">
    <location>
        <begin position="1"/>
        <end position="27"/>
    </location>
</feature>
<name>A0A151T7V3_CAJCA</name>
<reference evidence="8 9" key="1">
    <citation type="journal article" date="2012" name="Nat. Biotechnol.">
        <title>Draft genome sequence of pigeonpea (Cajanus cajan), an orphan legume crop of resource-poor farmers.</title>
        <authorList>
            <person name="Varshney R.K."/>
            <person name="Chen W."/>
            <person name="Li Y."/>
            <person name="Bharti A.K."/>
            <person name="Saxena R.K."/>
            <person name="Schlueter J.A."/>
            <person name="Donoghue M.T."/>
            <person name="Azam S."/>
            <person name="Fan G."/>
            <person name="Whaley A.M."/>
            <person name="Farmer A.D."/>
            <person name="Sheridan J."/>
            <person name="Iwata A."/>
            <person name="Tuteja R."/>
            <person name="Penmetsa R.V."/>
            <person name="Wu W."/>
            <person name="Upadhyaya H.D."/>
            <person name="Yang S.P."/>
            <person name="Shah T."/>
            <person name="Saxena K.B."/>
            <person name="Michael T."/>
            <person name="McCombie W.R."/>
            <person name="Yang B."/>
            <person name="Zhang G."/>
            <person name="Yang H."/>
            <person name="Wang J."/>
            <person name="Spillane C."/>
            <person name="Cook D.R."/>
            <person name="May G.D."/>
            <person name="Xu X."/>
            <person name="Jackson S.A."/>
        </authorList>
    </citation>
    <scope>NUCLEOTIDE SEQUENCE [LARGE SCALE GENOMIC DNA]</scope>
    <source>
        <strain evidence="9">cv. Asha</strain>
    </source>
</reference>
<dbReference type="STRING" id="3821.A0A151T7V3"/>
<keyword evidence="1" id="KW-0479">Metal-binding</keyword>
<dbReference type="GO" id="GO:0005886">
    <property type="term" value="C:plasma membrane"/>
    <property type="evidence" value="ECO:0007669"/>
    <property type="project" value="TreeGrafter"/>
</dbReference>
<dbReference type="GO" id="GO:0046872">
    <property type="term" value="F:metal ion binding"/>
    <property type="evidence" value="ECO:0007669"/>
    <property type="project" value="UniProtKB-KW"/>
</dbReference>
<dbReference type="FunFam" id="2.60.40.420:FF:000013">
    <property type="entry name" value="basic blue protein-like"/>
    <property type="match status" value="1"/>
</dbReference>